<protein>
    <submittedName>
        <fullName evidence="1">Uncharacterized protein</fullName>
    </submittedName>
</protein>
<proteinExistence type="predicted"/>
<dbReference type="AlphaFoldDB" id="A0AAW0K2X1"/>
<reference evidence="1 2" key="1">
    <citation type="journal article" date="2018" name="Sci. Data">
        <title>The draft genome sequence of cork oak.</title>
        <authorList>
            <person name="Ramos A.M."/>
            <person name="Usie A."/>
            <person name="Barbosa P."/>
            <person name="Barros P.M."/>
            <person name="Capote T."/>
            <person name="Chaves I."/>
            <person name="Simoes F."/>
            <person name="Abreu I."/>
            <person name="Carrasquinho I."/>
            <person name="Faro C."/>
            <person name="Guimaraes J.B."/>
            <person name="Mendonca D."/>
            <person name="Nobrega F."/>
            <person name="Rodrigues L."/>
            <person name="Saibo N.J.M."/>
            <person name="Varela M.C."/>
            <person name="Egas C."/>
            <person name="Matos J."/>
            <person name="Miguel C.M."/>
            <person name="Oliveira M.M."/>
            <person name="Ricardo C.P."/>
            <person name="Goncalves S."/>
        </authorList>
    </citation>
    <scope>NUCLEOTIDE SEQUENCE [LARGE SCALE GENOMIC DNA]</scope>
    <source>
        <strain evidence="2">cv. HL8</strain>
    </source>
</reference>
<accession>A0AAW0K2X1</accession>
<organism evidence="1 2">
    <name type="scientific">Quercus suber</name>
    <name type="common">Cork oak</name>
    <dbReference type="NCBI Taxonomy" id="58331"/>
    <lineage>
        <taxon>Eukaryota</taxon>
        <taxon>Viridiplantae</taxon>
        <taxon>Streptophyta</taxon>
        <taxon>Embryophyta</taxon>
        <taxon>Tracheophyta</taxon>
        <taxon>Spermatophyta</taxon>
        <taxon>Magnoliopsida</taxon>
        <taxon>eudicotyledons</taxon>
        <taxon>Gunneridae</taxon>
        <taxon>Pentapetalae</taxon>
        <taxon>rosids</taxon>
        <taxon>fabids</taxon>
        <taxon>Fagales</taxon>
        <taxon>Fagaceae</taxon>
        <taxon>Quercus</taxon>
    </lineage>
</organism>
<dbReference type="Proteomes" id="UP000237347">
    <property type="component" value="Unassembled WGS sequence"/>
</dbReference>
<dbReference type="EMBL" id="PKMF04000419">
    <property type="protein sequence ID" value="KAK7832844.1"/>
    <property type="molecule type" value="Genomic_DNA"/>
</dbReference>
<comment type="caution">
    <text evidence="1">The sequence shown here is derived from an EMBL/GenBank/DDBJ whole genome shotgun (WGS) entry which is preliminary data.</text>
</comment>
<evidence type="ECO:0000313" key="1">
    <source>
        <dbReference type="EMBL" id="KAK7832844.1"/>
    </source>
</evidence>
<keyword evidence="2" id="KW-1185">Reference proteome</keyword>
<evidence type="ECO:0000313" key="2">
    <source>
        <dbReference type="Proteomes" id="UP000237347"/>
    </source>
</evidence>
<sequence>MKSGVIIVCASKDTIRLKKYVFLVDHH</sequence>
<gene>
    <name evidence="1" type="ORF">CFP56_026218</name>
</gene>
<name>A0AAW0K2X1_QUESU</name>